<evidence type="ECO:0000256" key="3">
    <source>
        <dbReference type="ARBA" id="ARBA00020170"/>
    </source>
</evidence>
<protein>
    <recommendedName>
        <fullName evidence="3 12">DNA replication and repair protein RecF</fullName>
    </recommendedName>
</protein>
<dbReference type="NCBIfam" id="TIGR00611">
    <property type="entry name" value="recf"/>
    <property type="match status" value="1"/>
</dbReference>
<dbReference type="HAMAP" id="MF_00365">
    <property type="entry name" value="RecF"/>
    <property type="match status" value="1"/>
</dbReference>
<evidence type="ECO:0000256" key="12">
    <source>
        <dbReference type="HAMAP-Rule" id="MF_00365"/>
    </source>
</evidence>
<evidence type="ECO:0000256" key="5">
    <source>
        <dbReference type="ARBA" id="ARBA00022705"/>
    </source>
</evidence>
<comment type="subcellular location">
    <subcellularLocation>
        <location evidence="1 12 13">Cytoplasm</location>
    </subcellularLocation>
</comment>
<dbReference type="Proteomes" id="UP001529421">
    <property type="component" value="Unassembled WGS sequence"/>
</dbReference>
<keyword evidence="5 12" id="KW-0235">DNA replication</keyword>
<keyword evidence="6 12" id="KW-0547">Nucleotide-binding</keyword>
<evidence type="ECO:0000256" key="10">
    <source>
        <dbReference type="ARBA" id="ARBA00023204"/>
    </source>
</evidence>
<comment type="caution">
    <text evidence="15">The sequence shown here is derived from an EMBL/GenBank/DDBJ whole genome shotgun (WGS) entry which is preliminary data.</text>
</comment>
<keyword evidence="16" id="KW-1185">Reference proteome</keyword>
<evidence type="ECO:0000313" key="16">
    <source>
        <dbReference type="Proteomes" id="UP001529421"/>
    </source>
</evidence>
<evidence type="ECO:0000256" key="2">
    <source>
        <dbReference type="ARBA" id="ARBA00008016"/>
    </source>
</evidence>
<evidence type="ECO:0000256" key="9">
    <source>
        <dbReference type="ARBA" id="ARBA00023125"/>
    </source>
</evidence>
<evidence type="ECO:0000256" key="7">
    <source>
        <dbReference type="ARBA" id="ARBA00022763"/>
    </source>
</evidence>
<dbReference type="PANTHER" id="PTHR32182:SF0">
    <property type="entry name" value="DNA REPLICATION AND REPAIR PROTEIN RECF"/>
    <property type="match status" value="1"/>
</dbReference>
<keyword evidence="8 12" id="KW-0067">ATP-binding</keyword>
<evidence type="ECO:0000256" key="11">
    <source>
        <dbReference type="ARBA" id="ARBA00025401"/>
    </source>
</evidence>
<evidence type="ECO:0000256" key="8">
    <source>
        <dbReference type="ARBA" id="ARBA00022840"/>
    </source>
</evidence>
<comment type="similarity">
    <text evidence="2 12 13">Belongs to the RecF family.</text>
</comment>
<organism evidence="15 16">
    <name type="scientific">Enorma phocaeensis</name>
    <dbReference type="NCBI Taxonomy" id="1871019"/>
    <lineage>
        <taxon>Bacteria</taxon>
        <taxon>Bacillati</taxon>
        <taxon>Actinomycetota</taxon>
        <taxon>Coriobacteriia</taxon>
        <taxon>Coriobacteriales</taxon>
        <taxon>Coriobacteriaceae</taxon>
        <taxon>Enorma</taxon>
    </lineage>
</organism>
<keyword evidence="12 13" id="KW-0742">SOS response</keyword>
<name>A0ABT7V9S4_9ACTN</name>
<gene>
    <name evidence="12 15" type="primary">recF</name>
    <name evidence="15" type="ORF">QUW28_07095</name>
</gene>
<feature type="domain" description="RecF/RecN/SMC N-terminal" evidence="14">
    <location>
        <begin position="7"/>
        <end position="359"/>
    </location>
</feature>
<dbReference type="InterPro" id="IPR001238">
    <property type="entry name" value="DNA-binding_RecF"/>
</dbReference>
<evidence type="ECO:0000256" key="13">
    <source>
        <dbReference type="RuleBase" id="RU000578"/>
    </source>
</evidence>
<keyword evidence="9 12" id="KW-0238">DNA-binding</keyword>
<evidence type="ECO:0000313" key="15">
    <source>
        <dbReference type="EMBL" id="MDM8275256.1"/>
    </source>
</evidence>
<dbReference type="PROSITE" id="PS00618">
    <property type="entry name" value="RECF_2"/>
    <property type="match status" value="1"/>
</dbReference>
<keyword evidence="10 12" id="KW-0234">DNA repair</keyword>
<sequence>MAIFARDLSVRSYRNFERYDLALDEGVTVLVGRNAQGKTNLVEALQLLTAGQSFRKPSPAELVQTGEEGCSLSLRLEGDGRVLDHELVVASARRSFRRNGKKCTASGVRGALPSVLFCPDDLDMVKRSASVRRGALDSFGMQMSERYAQLVSAYERTVEQRNNLLKERFCTRDLLAAWNESIASTGASLLVHRLALLARIRAHFVRAYASIAPHEVADMAYQPSIGDLEHAGAATSADEAARAALRLEAQERFLACLEERADEELRRGLTLSGPHRDEILLTVDGRDARHFASQGQQRSLVLAWKVAEVEVTRDILGRPPLLLLDDVMSELDAHRREAFLGFIAGEVQTVITTTNLGYFSDEILSRAKVVRVGDGDDGVEGGVARET</sequence>
<evidence type="ECO:0000256" key="1">
    <source>
        <dbReference type="ARBA" id="ARBA00004496"/>
    </source>
</evidence>
<feature type="binding site" evidence="12">
    <location>
        <begin position="32"/>
        <end position="39"/>
    </location>
    <ligand>
        <name>ATP</name>
        <dbReference type="ChEBI" id="CHEBI:30616"/>
    </ligand>
</feature>
<dbReference type="EMBL" id="JAUDDZ010000009">
    <property type="protein sequence ID" value="MDM8275256.1"/>
    <property type="molecule type" value="Genomic_DNA"/>
</dbReference>
<dbReference type="Pfam" id="PF02463">
    <property type="entry name" value="SMC_N"/>
    <property type="match status" value="1"/>
</dbReference>
<dbReference type="InterPro" id="IPR003395">
    <property type="entry name" value="RecF/RecN/SMC_N"/>
</dbReference>
<reference evidence="16" key="1">
    <citation type="submission" date="2023-06" db="EMBL/GenBank/DDBJ databases">
        <title>Identification and characterization of horizontal gene transfer across gut microbiota members of farm animals based on homology search.</title>
        <authorList>
            <person name="Zeman M."/>
            <person name="Kubasova T."/>
            <person name="Jahodarova E."/>
            <person name="Nykrynova M."/>
            <person name="Rychlik I."/>
        </authorList>
    </citation>
    <scope>NUCLEOTIDE SEQUENCE [LARGE SCALE GENOMIC DNA]</scope>
    <source>
        <strain evidence="16">154_Feed</strain>
    </source>
</reference>
<accession>A0ABT7V9S4</accession>
<reference evidence="15 16" key="2">
    <citation type="submission" date="2023-06" db="EMBL/GenBank/DDBJ databases">
        <authorList>
            <person name="Zeman M."/>
            <person name="Kubasova T."/>
            <person name="Jahodarova E."/>
            <person name="Nykrynova M."/>
            <person name="Rychlik I."/>
        </authorList>
    </citation>
    <scope>NUCLEOTIDE SEQUENCE [LARGE SCALE GENOMIC DNA]</scope>
    <source>
        <strain evidence="15 16">154_Feed</strain>
    </source>
</reference>
<keyword evidence="7 12" id="KW-0227">DNA damage</keyword>
<dbReference type="Gene3D" id="3.40.50.300">
    <property type="entry name" value="P-loop containing nucleotide triphosphate hydrolases"/>
    <property type="match status" value="1"/>
</dbReference>
<dbReference type="PANTHER" id="PTHR32182">
    <property type="entry name" value="DNA REPLICATION AND REPAIR PROTEIN RECF"/>
    <property type="match status" value="1"/>
</dbReference>
<dbReference type="InterPro" id="IPR042174">
    <property type="entry name" value="RecF_2"/>
</dbReference>
<dbReference type="SUPFAM" id="SSF52540">
    <property type="entry name" value="P-loop containing nucleoside triphosphate hydrolases"/>
    <property type="match status" value="1"/>
</dbReference>
<dbReference type="InterPro" id="IPR027417">
    <property type="entry name" value="P-loop_NTPase"/>
</dbReference>
<keyword evidence="4 12" id="KW-0963">Cytoplasm</keyword>
<evidence type="ECO:0000259" key="14">
    <source>
        <dbReference type="Pfam" id="PF02463"/>
    </source>
</evidence>
<proteinExistence type="inferred from homology"/>
<dbReference type="Gene3D" id="1.20.1050.90">
    <property type="entry name" value="RecF/RecN/SMC, N-terminal domain"/>
    <property type="match status" value="1"/>
</dbReference>
<evidence type="ECO:0000256" key="4">
    <source>
        <dbReference type="ARBA" id="ARBA00022490"/>
    </source>
</evidence>
<evidence type="ECO:0000256" key="6">
    <source>
        <dbReference type="ARBA" id="ARBA00022741"/>
    </source>
</evidence>
<dbReference type="RefSeq" id="WP_289545268.1">
    <property type="nucleotide sequence ID" value="NZ_JAUDDZ010000009.1"/>
</dbReference>
<dbReference type="InterPro" id="IPR018078">
    <property type="entry name" value="DNA-binding_RecF_CS"/>
</dbReference>
<comment type="function">
    <text evidence="11 12 13">The RecF protein is involved in DNA metabolism; it is required for DNA replication and normal SOS inducibility. RecF binds preferentially to single-stranded, linear DNA. It also seems to bind ATP.</text>
</comment>